<evidence type="ECO:0000313" key="3">
    <source>
        <dbReference type="RefSeq" id="XP_019493051.1"/>
    </source>
</evidence>
<organism evidence="2 3">
    <name type="scientific">Hipposideros armiger</name>
    <name type="common">Great Himalayan leaf-nosed bat</name>
    <dbReference type="NCBI Taxonomy" id="186990"/>
    <lineage>
        <taxon>Eukaryota</taxon>
        <taxon>Metazoa</taxon>
        <taxon>Chordata</taxon>
        <taxon>Craniata</taxon>
        <taxon>Vertebrata</taxon>
        <taxon>Euteleostomi</taxon>
        <taxon>Mammalia</taxon>
        <taxon>Eutheria</taxon>
        <taxon>Laurasiatheria</taxon>
        <taxon>Chiroptera</taxon>
        <taxon>Yinpterochiroptera</taxon>
        <taxon>Rhinolophoidea</taxon>
        <taxon>Hipposideridae</taxon>
        <taxon>Hipposideros</taxon>
    </lineage>
</organism>
<dbReference type="RefSeq" id="XP_019493051.1">
    <property type="nucleotide sequence ID" value="XM_019637506.1"/>
</dbReference>
<dbReference type="GeneID" id="109380191"/>
<feature type="region of interest" description="Disordered" evidence="1">
    <location>
        <begin position="16"/>
        <end position="228"/>
    </location>
</feature>
<dbReference type="KEGG" id="hai:109380191"/>
<evidence type="ECO:0000256" key="1">
    <source>
        <dbReference type="SAM" id="MobiDB-lite"/>
    </source>
</evidence>
<dbReference type="AlphaFoldDB" id="A0A8B7QWI4"/>
<proteinExistence type="predicted"/>
<feature type="region of interest" description="Disordered" evidence="1">
    <location>
        <begin position="258"/>
        <end position="285"/>
    </location>
</feature>
<dbReference type="Proteomes" id="UP000694851">
    <property type="component" value="Unplaced"/>
</dbReference>
<feature type="compositionally biased region" description="Polar residues" evidence="1">
    <location>
        <begin position="38"/>
        <end position="57"/>
    </location>
</feature>
<feature type="compositionally biased region" description="Basic and acidic residues" evidence="1">
    <location>
        <begin position="69"/>
        <end position="84"/>
    </location>
</feature>
<keyword evidence="2" id="KW-1185">Reference proteome</keyword>
<name>A0A8B7QWI4_HIPAR</name>
<feature type="compositionally biased region" description="Low complexity" evidence="1">
    <location>
        <begin position="120"/>
        <end position="130"/>
    </location>
</feature>
<feature type="compositionally biased region" description="Pro residues" evidence="1">
    <location>
        <begin position="262"/>
        <end position="272"/>
    </location>
</feature>
<evidence type="ECO:0000313" key="2">
    <source>
        <dbReference type="Proteomes" id="UP000694851"/>
    </source>
</evidence>
<reference evidence="3" key="1">
    <citation type="submission" date="2025-08" db="UniProtKB">
        <authorList>
            <consortium name="RefSeq"/>
        </authorList>
    </citation>
    <scope>IDENTIFICATION</scope>
    <source>
        <tissue evidence="3">Muscle</tissue>
    </source>
</reference>
<sequence length="344" mass="36827">MRARTGAPRVATFYRFGLGLSASASPTQIGDGNPRGLSLTQKASEGPTSQEDPGSDSQDADPLPTTAGWKERPDELRRHADKKLPRPLGAHKRGQTSQAAFCTPGPPPTHPLGSGALLTPSSGPPGAERGPPAPGRHARPGSRTPAGGDLCAPSPCAAPPPPSASQRPFVSPSPGTLVPEKFQEKNRRDRPKRRAQQSGQGRWDRAKAAQRPKVSPPRPQGRGERRGLREITRALDYYGVGEQLGFLISEAGALLEPRRTPKPPAPGCPPCVPRREVQTPRPPTPRPPFPASLHNFAKGAYFNPVLVTTTSSSSLPSSSGYQIRVYFGKILRSPHPRIHVLSRR</sequence>
<protein>
    <submittedName>
        <fullName evidence="3">Basic proline-rich protein-like isoform X1</fullName>
    </submittedName>
</protein>
<gene>
    <name evidence="3" type="primary">LOC109380191</name>
</gene>
<accession>A0A8B7QWI4</accession>